<feature type="compositionally biased region" description="Basic residues" evidence="1">
    <location>
        <begin position="564"/>
        <end position="575"/>
    </location>
</feature>
<feature type="compositionally biased region" description="Gly residues" evidence="1">
    <location>
        <begin position="1731"/>
        <end position="1752"/>
    </location>
</feature>
<feature type="compositionally biased region" description="Basic residues" evidence="1">
    <location>
        <begin position="909"/>
        <end position="926"/>
    </location>
</feature>
<accession>F0YF94</accession>
<feature type="compositionally biased region" description="Basic residues" evidence="1">
    <location>
        <begin position="1183"/>
        <end position="1195"/>
    </location>
</feature>
<feature type="compositionally biased region" description="Basic residues" evidence="1">
    <location>
        <begin position="1272"/>
        <end position="1299"/>
    </location>
</feature>
<feature type="compositionally biased region" description="Basic and acidic residues" evidence="1">
    <location>
        <begin position="1714"/>
        <end position="1730"/>
    </location>
</feature>
<gene>
    <name evidence="2" type="ORF">AURANDRAFT_72050</name>
</gene>
<feature type="region of interest" description="Disordered" evidence="1">
    <location>
        <begin position="398"/>
        <end position="550"/>
    </location>
</feature>
<feature type="compositionally biased region" description="Basic and acidic residues" evidence="1">
    <location>
        <begin position="1031"/>
        <end position="1043"/>
    </location>
</feature>
<name>F0YF94_AURAN</name>
<dbReference type="KEGG" id="aaf:AURANDRAFT_72050"/>
<dbReference type="EMBL" id="GL833136">
    <property type="protein sequence ID" value="EGB06152.1"/>
    <property type="molecule type" value="Genomic_DNA"/>
</dbReference>
<feature type="region of interest" description="Disordered" evidence="1">
    <location>
        <begin position="1821"/>
        <end position="1845"/>
    </location>
</feature>
<evidence type="ECO:0000256" key="1">
    <source>
        <dbReference type="SAM" id="MobiDB-lite"/>
    </source>
</evidence>
<feature type="region of interest" description="Disordered" evidence="1">
    <location>
        <begin position="1133"/>
        <end position="1804"/>
    </location>
</feature>
<feature type="compositionally biased region" description="Basic residues" evidence="1">
    <location>
        <begin position="838"/>
        <end position="859"/>
    </location>
</feature>
<feature type="compositionally biased region" description="Basic and acidic residues" evidence="1">
    <location>
        <begin position="710"/>
        <end position="736"/>
    </location>
</feature>
<feature type="compositionally biased region" description="Basic residues" evidence="1">
    <location>
        <begin position="347"/>
        <end position="358"/>
    </location>
</feature>
<feature type="compositionally biased region" description="Low complexity" evidence="1">
    <location>
        <begin position="1551"/>
        <end position="1569"/>
    </location>
</feature>
<feature type="region of interest" description="Disordered" evidence="1">
    <location>
        <begin position="55"/>
        <end position="235"/>
    </location>
</feature>
<feature type="compositionally biased region" description="Basic and acidic residues" evidence="1">
    <location>
        <begin position="1345"/>
        <end position="1355"/>
    </location>
</feature>
<feature type="compositionally biased region" description="Basic residues" evidence="1">
    <location>
        <begin position="296"/>
        <end position="306"/>
    </location>
</feature>
<feature type="compositionally biased region" description="Low complexity" evidence="1">
    <location>
        <begin position="786"/>
        <end position="806"/>
    </location>
</feature>
<feature type="compositionally biased region" description="Pro residues" evidence="1">
    <location>
        <begin position="758"/>
        <end position="767"/>
    </location>
</feature>
<feature type="compositionally biased region" description="Basic residues" evidence="1">
    <location>
        <begin position="471"/>
        <end position="498"/>
    </location>
</feature>
<sequence length="2055" mass="225054">REFAPPRLLPLASARGLPGHYGVPVVDVPAVAGPAEPAAAPAVLRLRRRDVAAPAPRRVAAQARGLWPAALQRQRGHGAGRRRRRVERGAAAGPRRERERAGPAPGRAGPRRAAPRDAGVAREEGRRRRAGVARARRRRQRHRRAPVPGRLRGDGRRRRLRREVLQAREHAAPLRRVHRAPVSGDERRRHRQELERRQGRRHGRRVALRRHRGEGRGAPQDDRDGGPGLLQRGPVWRRRLAPDLRRHGRAVVEERLRRRRQGPHGDEAADRAPGPDAGQVPRGGRRAREPREPRLARRLPRRRRRPRQPDAQLPRLRQARRADARARDAAQGQGRRRVVLPRDAHAQRRRAHARPLAHHARDGGARQGGDQARGLRLQLRPRLPRAGLLLHVPRRDGRAAHVPPDARRGRVDGGLQGRAPGHLEAPRRRGVDEPAGDVQGRAAVRDAHGPRAQVPRAQRREPLRPAALPQRHGRGRAAGRRRRRRRRQPHLRGHRLLHRAPGERLRRRATRGGARAPAAPREGAAAPRVLPGQVPAHRPRRRAPGAAAEGVRRRVRVLRVARVAARPRPRRRRRGRDGGRVPQQPRRVVVAAAAPRVPEHGVVVHHLRPGVARAQGGPAHQPADDDVEDPLPAAVAAEAARGGLRRRRRGGGQGAGPRRRHGRVPADRGHARRFSPVPRLRVFGQRVRDAAAQEPPPGRGGVLVLQSGRRGPDGGRGRGEREPVRAERDPDAELRLVRRGVAPGQRRRQPRHARELPRGPPPPPPPPPRRRRAAQRRVRVRRRPRVGAQRPRGAGARGHPVAPQARHAGRRGGGHGAAGPRGHRRVAQEVDAPPLHGRPVRRARRRPPRGRGRLPRPQHRLPQAAPPLQDHVREIADRLVRGPGHLREEGQGEGRRVEGLARGPAGGHGRLRGRRVPGRLHGRRRPAQGDDAVDPGVAAGLGSEQPQRGRAEADGGGGARARRLRGRRARRHLLGDGRRAAHALRRRAPPGPPVRRREHGARRRVRRRGRGFGVDGLRRRRGGALRRRLAQAREEAPQRDHALLHPRGPRLRAQGRQAAEDAPRLLDEAHDAPPVLRQGRAGLRRLDVLPHLRHAHRVHRDTGWLARRVGVVDLVAERRAAVAAQGGAAAGPVLDELPEPRERDARRPVGGRVRRRRARLGGPRRRVRDLRDGAGGAAAAVRPVRRPRGRPRARAVPRVAALRRGAGAPRRPRGHRGARRGRPVPAAVRVRGRRAAAVRRREPAERPGPVRRPRRAGLRRRRGPRVPARPRGPARARRRLLPRRRVARARARFALRRVPRVPGSGREGRGGRDGGLQGGAAAEVRAGRRPGLRPILPHAQGRRAARGDRAEDGARRQGRAAHRSDGALLRRGLRRGPGGGRGRPGRLRRRALRRRRRRAAGAEARAEAAADREAAAARLPRGGGRGLDLGRRPRAQRHRGAPARAREALRQGRRGQEGRAEGAEGRQKSQGRRARRRVESEAVDERRHRPLGLEAHGAGTRGRRGGFGAPRRGRVHADAARRARRGRAAGRRGRVVGKVRRRRRRLRALRRGGALHVPRGPAHGGAALRGPRRRAAVPGRLRRPRGGAPRRRVPTPRGLRGGHGVAEPEEAPDLRAAPLLGARGREALRVREPRRRGRRRRRRPRGRRGLQDGEPAQARGHEGLRPRDVGPRVPRGPHDAQRRRRRAGLCGRAPRAGRGRARVAAPRGPGAPEPEIRPRQGRRAPAERGRTGGGRPGGGGGGGGGGRAGAGGARAAAVGGRRGGGRRALPRHGVERAPGAGVGRRGRGRGLSRHARLLPRGRRADARGVLQHPGRVRGEIRRGEAAPRAPRARRPAPRARRGVARVAELDDPGEAPAPRVRARARAAGAGPAAAAAARGDGEEALLVGERAPRRGHRGHAPEPARRHAAALAARGAALAHRGVGRRLRRRRDAQGPEDRRGALLRGRGHALLGLRGGALLRGRGHALLGLRGGDARRPGVRGRRRDARRHGVDVERRPGVAARRAGAGGRRHAAAAAAAARAAEQHALGRRVRVLLRRRGPRGAPGPGALLSPAR</sequence>
<feature type="compositionally biased region" description="Basic residues" evidence="1">
    <location>
        <begin position="768"/>
        <end position="785"/>
    </location>
</feature>
<feature type="non-terminal residue" evidence="2">
    <location>
        <position position="2055"/>
    </location>
</feature>
<feature type="compositionally biased region" description="Basic and acidic residues" evidence="1">
    <location>
        <begin position="1659"/>
        <end position="1680"/>
    </location>
</feature>
<feature type="region of interest" description="Disordered" evidence="1">
    <location>
        <begin position="976"/>
        <end position="1061"/>
    </location>
</feature>
<feature type="region of interest" description="Disordered" evidence="1">
    <location>
        <begin position="252"/>
        <end position="371"/>
    </location>
</feature>
<evidence type="ECO:0000313" key="2">
    <source>
        <dbReference type="EMBL" id="EGB06152.1"/>
    </source>
</evidence>
<feature type="compositionally biased region" description="Basic and acidic residues" evidence="1">
    <location>
        <begin position="870"/>
        <end position="899"/>
    </location>
</feature>
<feature type="compositionally biased region" description="Basic residues" evidence="1">
    <location>
        <begin position="74"/>
        <end position="86"/>
    </location>
</feature>
<feature type="compositionally biased region" description="Low complexity" evidence="1">
    <location>
        <begin position="1196"/>
        <end position="1209"/>
    </location>
</feature>
<feature type="compositionally biased region" description="Basic residues" evidence="1">
    <location>
        <begin position="1152"/>
        <end position="1168"/>
    </location>
</feature>
<evidence type="ECO:0000313" key="3">
    <source>
        <dbReference type="Proteomes" id="UP000002729"/>
    </source>
</evidence>
<feature type="compositionally biased region" description="Basic residues" evidence="1">
    <location>
        <begin position="1632"/>
        <end position="1648"/>
    </location>
</feature>
<feature type="compositionally biased region" description="Low complexity" evidence="1">
    <location>
        <begin position="511"/>
        <end position="536"/>
    </location>
</feature>
<dbReference type="OMA" id="MEMANGY"/>
<feature type="compositionally biased region" description="Basic and acidic residues" evidence="1">
    <location>
        <begin position="1932"/>
        <end position="1941"/>
    </location>
</feature>
<feature type="region of interest" description="Disordered" evidence="1">
    <location>
        <begin position="564"/>
        <end position="587"/>
    </location>
</feature>
<dbReference type="Proteomes" id="UP000002729">
    <property type="component" value="Unassembled WGS sequence"/>
</dbReference>
<protein>
    <submittedName>
        <fullName evidence="2">Uncharacterized protein</fullName>
    </submittedName>
</protein>
<feature type="compositionally biased region" description="Basic residues" evidence="1">
    <location>
        <begin position="1922"/>
        <end position="1931"/>
    </location>
</feature>
<feature type="compositionally biased region" description="Basic residues" evidence="1">
    <location>
        <begin position="127"/>
        <end position="145"/>
    </location>
</feature>
<feature type="compositionally biased region" description="Basic residues" evidence="1">
    <location>
        <begin position="1432"/>
        <end position="1441"/>
    </location>
</feature>
<feature type="compositionally biased region" description="Basic residues" evidence="1">
    <location>
        <begin position="1784"/>
        <end position="1801"/>
    </location>
</feature>
<reference evidence="2 3" key="1">
    <citation type="journal article" date="2011" name="Proc. Natl. Acad. Sci. U.S.A.">
        <title>Niche of harmful alga Aureococcus anophagefferens revealed through ecogenomics.</title>
        <authorList>
            <person name="Gobler C.J."/>
            <person name="Berry D.L."/>
            <person name="Dyhrman S.T."/>
            <person name="Wilhelm S.W."/>
            <person name="Salamov A."/>
            <person name="Lobanov A.V."/>
            <person name="Zhang Y."/>
            <person name="Collier J.L."/>
            <person name="Wurch L.L."/>
            <person name="Kustka A.B."/>
            <person name="Dill B.D."/>
            <person name="Shah M."/>
            <person name="VerBerkmoes N.C."/>
            <person name="Kuo A."/>
            <person name="Terry A."/>
            <person name="Pangilinan J."/>
            <person name="Lindquist E.A."/>
            <person name="Lucas S."/>
            <person name="Paulsen I.T."/>
            <person name="Hattenrath-Lehmann T.K."/>
            <person name="Talmage S.C."/>
            <person name="Walker E.A."/>
            <person name="Koch F."/>
            <person name="Burson A.M."/>
            <person name="Marcoval M.A."/>
            <person name="Tang Y.Z."/>
            <person name="Lecleir G.R."/>
            <person name="Coyne K.J."/>
            <person name="Berg G.M."/>
            <person name="Bertrand E.M."/>
            <person name="Saito M.A."/>
            <person name="Gladyshev V.N."/>
            <person name="Grigoriev I.V."/>
        </authorList>
    </citation>
    <scope>NUCLEOTIDE SEQUENCE [LARGE SCALE GENOMIC DNA]</scope>
    <source>
        <strain evidence="3">CCMP 1984</strain>
    </source>
</reference>
<keyword evidence="3" id="KW-1185">Reference proteome</keyword>
<feature type="compositionally biased region" description="Basic residues" evidence="1">
    <location>
        <begin position="1018"/>
        <end position="1030"/>
    </location>
</feature>
<feature type="compositionally biased region" description="Basic and acidic residues" evidence="1">
    <location>
        <begin position="184"/>
        <end position="197"/>
    </location>
</feature>
<feature type="compositionally biased region" description="Basic residues" evidence="1">
    <location>
        <begin position="1383"/>
        <end position="1399"/>
    </location>
</feature>
<proteinExistence type="predicted"/>
<feature type="compositionally biased region" description="Basic residues" evidence="1">
    <location>
        <begin position="1570"/>
        <end position="1594"/>
    </location>
</feature>
<feature type="region of interest" description="Disordered" evidence="1">
    <location>
        <begin position="1917"/>
        <end position="1942"/>
    </location>
</feature>
<feature type="compositionally biased region" description="Low complexity" evidence="1">
    <location>
        <begin position="55"/>
        <end position="64"/>
    </location>
</feature>
<dbReference type="InParanoid" id="F0YF94"/>
<feature type="compositionally biased region" description="Basic residues" evidence="1">
    <location>
        <begin position="980"/>
        <end position="1010"/>
    </location>
</feature>
<feature type="compositionally biased region" description="Basic residues" evidence="1">
    <location>
        <begin position="198"/>
        <end position="213"/>
    </location>
</feature>
<feature type="compositionally biased region" description="Basic residues" evidence="1">
    <location>
        <begin position="1210"/>
        <end position="1222"/>
    </location>
</feature>
<organism evidence="3">
    <name type="scientific">Aureococcus anophagefferens</name>
    <name type="common">Harmful bloom alga</name>
    <dbReference type="NCBI Taxonomy" id="44056"/>
    <lineage>
        <taxon>Eukaryota</taxon>
        <taxon>Sar</taxon>
        <taxon>Stramenopiles</taxon>
        <taxon>Ochrophyta</taxon>
        <taxon>Pelagophyceae</taxon>
        <taxon>Pelagomonadales</taxon>
        <taxon>Pelagomonadaceae</taxon>
        <taxon>Aureococcus</taxon>
    </lineage>
</organism>
<feature type="compositionally biased region" description="Basic and acidic residues" evidence="1">
    <location>
        <begin position="286"/>
        <end position="295"/>
    </location>
</feature>
<dbReference type="RefSeq" id="XP_009039107.1">
    <property type="nucleotide sequence ID" value="XM_009040859.1"/>
</dbReference>
<feature type="region of interest" description="Disordered" evidence="1">
    <location>
        <begin position="638"/>
        <end position="963"/>
    </location>
</feature>
<feature type="compositionally biased region" description="Basic residues" evidence="1">
    <location>
        <begin position="1522"/>
        <end position="1550"/>
    </location>
</feature>
<feature type="compositionally biased region" description="Basic and acidic residues" evidence="1">
    <location>
        <begin position="162"/>
        <end position="172"/>
    </location>
</feature>
<feature type="compositionally biased region" description="Basic and acidic residues" evidence="1">
    <location>
        <begin position="1138"/>
        <end position="1147"/>
    </location>
</feature>
<feature type="non-terminal residue" evidence="2">
    <location>
        <position position="1"/>
    </location>
</feature>
<feature type="compositionally biased region" description="Basic and acidic residues" evidence="1">
    <location>
        <begin position="1404"/>
        <end position="1415"/>
    </location>
</feature>
<feature type="compositionally biased region" description="Basic and acidic residues" evidence="1">
    <location>
        <begin position="1477"/>
        <end position="1487"/>
    </location>
</feature>
<dbReference type="GeneID" id="20228521"/>
<feature type="compositionally biased region" description="Low complexity" evidence="1">
    <location>
        <begin position="102"/>
        <end position="118"/>
    </location>
</feature>
<feature type="compositionally biased region" description="Basic residues" evidence="1">
    <location>
        <begin position="1249"/>
        <end position="1264"/>
    </location>
</feature>
<feature type="compositionally biased region" description="Basic and acidic residues" evidence="1">
    <location>
        <begin position="1444"/>
        <end position="1467"/>
    </location>
</feature>
<feature type="compositionally biased region" description="Basic and acidic residues" evidence="1">
    <location>
        <begin position="398"/>
        <end position="411"/>
    </location>
</feature>
<feature type="compositionally biased region" description="Basic residues" evidence="1">
    <location>
        <begin position="1830"/>
        <end position="1843"/>
    </location>
</feature>